<accession>A0A372JF19</accession>
<sequence length="57" mass="5698">MTRPAPPGTLVVVGDTLLDVDLVGECARLSPDAPVPVIEHAAERARPGGAGLAALLA</sequence>
<reference evidence="1 2" key="1">
    <citation type="submission" date="2018-08" db="EMBL/GenBank/DDBJ databases">
        <title>Actinomadura jelena sp. nov., a novel Actinomycete isolated from soil in Chad.</title>
        <authorList>
            <person name="Shi L."/>
        </authorList>
    </citation>
    <scope>NUCLEOTIDE SEQUENCE [LARGE SCALE GENOMIC DNA]</scope>
    <source>
        <strain evidence="1 2">NEAU-G17</strain>
    </source>
</reference>
<dbReference type="EMBL" id="QURH01000784">
    <property type="protein sequence ID" value="RFU38499.1"/>
    <property type="molecule type" value="Genomic_DNA"/>
</dbReference>
<dbReference type="InterPro" id="IPR029056">
    <property type="entry name" value="Ribokinase-like"/>
</dbReference>
<dbReference type="AlphaFoldDB" id="A0A372JF19"/>
<feature type="non-terminal residue" evidence="1">
    <location>
        <position position="57"/>
    </location>
</feature>
<protein>
    <submittedName>
        <fullName evidence="1">D-beta-D-heptose 1-phosphate adenosyltransferase</fullName>
    </submittedName>
</protein>
<organism evidence="1 2">
    <name type="scientific">Actinomadura logoneensis</name>
    <dbReference type="NCBI Taxonomy" id="2293572"/>
    <lineage>
        <taxon>Bacteria</taxon>
        <taxon>Bacillati</taxon>
        <taxon>Actinomycetota</taxon>
        <taxon>Actinomycetes</taxon>
        <taxon>Streptosporangiales</taxon>
        <taxon>Thermomonosporaceae</taxon>
        <taxon>Actinomadura</taxon>
    </lineage>
</organism>
<dbReference type="GO" id="GO:0016740">
    <property type="term" value="F:transferase activity"/>
    <property type="evidence" value="ECO:0007669"/>
    <property type="project" value="UniProtKB-KW"/>
</dbReference>
<gene>
    <name evidence="1" type="ORF">DZF91_27345</name>
</gene>
<keyword evidence="1" id="KW-0808">Transferase</keyword>
<keyword evidence="2" id="KW-1185">Reference proteome</keyword>
<evidence type="ECO:0000313" key="1">
    <source>
        <dbReference type="EMBL" id="RFU38499.1"/>
    </source>
</evidence>
<dbReference type="Proteomes" id="UP000261811">
    <property type="component" value="Unassembled WGS sequence"/>
</dbReference>
<name>A0A372JF19_9ACTN</name>
<dbReference type="Gene3D" id="3.40.1190.20">
    <property type="match status" value="1"/>
</dbReference>
<proteinExistence type="predicted"/>
<comment type="caution">
    <text evidence="1">The sequence shown here is derived from an EMBL/GenBank/DDBJ whole genome shotgun (WGS) entry which is preliminary data.</text>
</comment>
<evidence type="ECO:0000313" key="2">
    <source>
        <dbReference type="Proteomes" id="UP000261811"/>
    </source>
</evidence>